<accession>A0A8D5ZKG9</accession>
<dbReference type="InterPro" id="IPR026533">
    <property type="entry name" value="NTPase/PRRC1"/>
</dbReference>
<dbReference type="EC" id="3.6.1.73" evidence="9"/>
<evidence type="ECO:0000313" key="14">
    <source>
        <dbReference type="Proteomes" id="UP000825123"/>
    </source>
</evidence>
<keyword evidence="3" id="KW-0479">Metal-binding</keyword>
<dbReference type="EMBL" id="AP024597">
    <property type="protein sequence ID" value="BCU71252.1"/>
    <property type="molecule type" value="Genomic_DNA"/>
</dbReference>
<dbReference type="Gene3D" id="3.90.950.10">
    <property type="match status" value="1"/>
</dbReference>
<dbReference type="Proteomes" id="UP000825123">
    <property type="component" value="Chromosome"/>
</dbReference>
<evidence type="ECO:0000256" key="5">
    <source>
        <dbReference type="ARBA" id="ARBA00022801"/>
    </source>
</evidence>
<comment type="catalytic activity">
    <reaction evidence="10">
        <text>ITP + H2O = IDP + phosphate + H(+)</text>
        <dbReference type="Rhea" id="RHEA:28330"/>
        <dbReference type="ChEBI" id="CHEBI:15377"/>
        <dbReference type="ChEBI" id="CHEBI:15378"/>
        <dbReference type="ChEBI" id="CHEBI:43474"/>
        <dbReference type="ChEBI" id="CHEBI:58280"/>
        <dbReference type="ChEBI" id="CHEBI:61402"/>
        <dbReference type="EC" id="3.6.1.73"/>
    </reaction>
</comment>
<evidence type="ECO:0000259" key="12">
    <source>
        <dbReference type="Pfam" id="PF01931"/>
    </source>
</evidence>
<dbReference type="AlphaFoldDB" id="A0A8D5ZKG9"/>
<sequence>MLTLYLGSLSKLKYEAAQEVLSEYNVKAKVIPYKVDSGVPLTPLQDETYIGAKNRAYALMGEINDENSAYVGLESGLVNRYNTLFEETVCVILYKGKEYVSYSSGIKIPDHIIFAISKGRKHYEILNEIGKEKSVNPKDTWGIYTNFRLTRKIELKEAFRNALINLITDNNLA</sequence>
<keyword evidence="7" id="KW-0546">Nucleotide metabolism</keyword>
<name>A0A8D5ZKG9_9CREN</name>
<comment type="catalytic activity">
    <reaction evidence="11">
        <text>XTP + H2O = XDP + phosphate + H(+)</text>
        <dbReference type="Rhea" id="RHEA:28406"/>
        <dbReference type="ChEBI" id="CHEBI:15377"/>
        <dbReference type="ChEBI" id="CHEBI:15378"/>
        <dbReference type="ChEBI" id="CHEBI:43474"/>
        <dbReference type="ChEBI" id="CHEBI:59884"/>
        <dbReference type="ChEBI" id="CHEBI:61314"/>
        <dbReference type="EC" id="3.6.1.73"/>
    </reaction>
</comment>
<gene>
    <name evidence="13" type="ORF">KN1_25490</name>
</gene>
<evidence type="ECO:0000256" key="11">
    <source>
        <dbReference type="ARBA" id="ARBA00048781"/>
    </source>
</evidence>
<dbReference type="GO" id="GO:0006772">
    <property type="term" value="P:thiamine metabolic process"/>
    <property type="evidence" value="ECO:0007669"/>
    <property type="project" value="TreeGrafter"/>
</dbReference>
<dbReference type="GO" id="GO:0046872">
    <property type="term" value="F:metal ion binding"/>
    <property type="evidence" value="ECO:0007669"/>
    <property type="project" value="UniProtKB-KW"/>
</dbReference>
<dbReference type="RefSeq" id="WP_221287984.1">
    <property type="nucleotide sequence ID" value="NZ_AP024597.1"/>
</dbReference>
<dbReference type="GO" id="GO:0103023">
    <property type="term" value="F:ITPase activity"/>
    <property type="evidence" value="ECO:0007669"/>
    <property type="project" value="UniProtKB-EC"/>
</dbReference>
<dbReference type="GO" id="GO:0000166">
    <property type="term" value="F:nucleotide binding"/>
    <property type="evidence" value="ECO:0007669"/>
    <property type="project" value="UniProtKB-KW"/>
</dbReference>
<reference evidence="13 14" key="1">
    <citation type="submission" date="2021-04" db="EMBL/GenBank/DDBJ databases">
        <title>Complete genome sequence of Stygiolobus sp. KN-1.</title>
        <authorList>
            <person name="Nakamura K."/>
            <person name="Sakai H."/>
            <person name="Kurosawa N."/>
        </authorList>
    </citation>
    <scope>NUCLEOTIDE SEQUENCE [LARGE SCALE GENOMIC DNA]</scope>
    <source>
        <strain evidence="13 14">KN-1</strain>
    </source>
</reference>
<evidence type="ECO:0000256" key="1">
    <source>
        <dbReference type="ARBA" id="ARBA00001936"/>
    </source>
</evidence>
<dbReference type="InterPro" id="IPR029001">
    <property type="entry name" value="ITPase-like_fam"/>
</dbReference>
<evidence type="ECO:0000256" key="6">
    <source>
        <dbReference type="ARBA" id="ARBA00022842"/>
    </source>
</evidence>
<evidence type="ECO:0000256" key="4">
    <source>
        <dbReference type="ARBA" id="ARBA00022741"/>
    </source>
</evidence>
<organism evidence="13 14">
    <name type="scientific">Stygiolobus caldivivus</name>
    <dbReference type="NCBI Taxonomy" id="2824673"/>
    <lineage>
        <taxon>Archaea</taxon>
        <taxon>Thermoproteota</taxon>
        <taxon>Thermoprotei</taxon>
        <taxon>Sulfolobales</taxon>
        <taxon>Sulfolobaceae</taxon>
        <taxon>Stygiolobus</taxon>
    </lineage>
</organism>
<evidence type="ECO:0000256" key="3">
    <source>
        <dbReference type="ARBA" id="ARBA00022723"/>
    </source>
</evidence>
<dbReference type="GO" id="GO:0009117">
    <property type="term" value="P:nucleotide metabolic process"/>
    <property type="evidence" value="ECO:0007669"/>
    <property type="project" value="UniProtKB-KW"/>
</dbReference>
<dbReference type="PANTHER" id="PTHR34699">
    <property type="match status" value="1"/>
</dbReference>
<dbReference type="KEGG" id="csty:KN1_25490"/>
<feature type="domain" description="Non-canonical purine NTP phosphatase/PRRC1" evidence="12">
    <location>
        <begin position="7"/>
        <end position="166"/>
    </location>
</feature>
<dbReference type="InterPro" id="IPR050299">
    <property type="entry name" value="YjjX_NTPase"/>
</dbReference>
<evidence type="ECO:0000256" key="8">
    <source>
        <dbReference type="ARBA" id="ARBA00023211"/>
    </source>
</evidence>
<keyword evidence="14" id="KW-1185">Reference proteome</keyword>
<evidence type="ECO:0000256" key="9">
    <source>
        <dbReference type="ARBA" id="ARBA00038901"/>
    </source>
</evidence>
<comment type="cofactor">
    <cofactor evidence="1">
        <name>Mn(2+)</name>
        <dbReference type="ChEBI" id="CHEBI:29035"/>
    </cofactor>
</comment>
<evidence type="ECO:0000256" key="10">
    <source>
        <dbReference type="ARBA" id="ARBA00048174"/>
    </source>
</evidence>
<keyword evidence="8" id="KW-0464">Manganese</keyword>
<evidence type="ECO:0000256" key="7">
    <source>
        <dbReference type="ARBA" id="ARBA00023080"/>
    </source>
</evidence>
<dbReference type="Pfam" id="PF01931">
    <property type="entry name" value="NTPase_I-T"/>
    <property type="match status" value="1"/>
</dbReference>
<proteinExistence type="predicted"/>
<comment type="cofactor">
    <cofactor evidence="2">
        <name>Mg(2+)</name>
        <dbReference type="ChEBI" id="CHEBI:18420"/>
    </cofactor>
</comment>
<protein>
    <recommendedName>
        <fullName evidence="9">inosine/xanthosine triphosphatase</fullName>
        <ecNumber evidence="9">3.6.1.73</ecNumber>
    </recommendedName>
</protein>
<evidence type="ECO:0000256" key="2">
    <source>
        <dbReference type="ARBA" id="ARBA00001946"/>
    </source>
</evidence>
<keyword evidence="5" id="KW-0378">Hydrolase</keyword>
<keyword evidence="6" id="KW-0460">Magnesium</keyword>
<dbReference type="GeneID" id="66164277"/>
<evidence type="ECO:0000313" key="13">
    <source>
        <dbReference type="EMBL" id="BCU71252.1"/>
    </source>
</evidence>
<keyword evidence="4" id="KW-0547">Nucleotide-binding</keyword>
<dbReference type="PANTHER" id="PTHR34699:SF2">
    <property type="entry name" value="NON-CANONICAL PURINE NTP PHOSPHATASE_PRRC1 DOMAIN-CONTAINING PROTEIN"/>
    <property type="match status" value="1"/>
</dbReference>
<dbReference type="SUPFAM" id="SSF52972">
    <property type="entry name" value="ITPase-like"/>
    <property type="match status" value="1"/>
</dbReference>